<proteinExistence type="predicted"/>
<keyword evidence="1" id="KW-0378">Hydrolase</keyword>
<dbReference type="Pfam" id="PF13479">
    <property type="entry name" value="AAA_24"/>
    <property type="match status" value="1"/>
</dbReference>
<dbReference type="InterPro" id="IPR027417">
    <property type="entry name" value="P-loop_NTPase"/>
</dbReference>
<protein>
    <submittedName>
        <fullName evidence="1">RecB family exonuclease (Slr0479)</fullName>
    </submittedName>
</protein>
<gene>
    <name evidence="1" type="ORF">R82641_BJNNKPBH_00356</name>
</gene>
<organism evidence="1 2">
    <name type="scientific">Fructobacillus cardui</name>
    <dbReference type="NCBI Taxonomy" id="2893170"/>
    <lineage>
        <taxon>Bacteria</taxon>
        <taxon>Bacillati</taxon>
        <taxon>Bacillota</taxon>
        <taxon>Bacilli</taxon>
        <taxon>Lactobacillales</taxon>
        <taxon>Lactobacillaceae</taxon>
        <taxon>Fructobacillus</taxon>
    </lineage>
</organism>
<dbReference type="SUPFAM" id="SSF52540">
    <property type="entry name" value="P-loop containing nucleoside triphosphate hydrolases"/>
    <property type="match status" value="1"/>
</dbReference>
<evidence type="ECO:0000313" key="1">
    <source>
        <dbReference type="EMBL" id="CAK1232193.1"/>
    </source>
</evidence>
<keyword evidence="2" id="KW-1185">Reference proteome</keyword>
<dbReference type="Proteomes" id="UP001314200">
    <property type="component" value="Unassembled WGS sequence"/>
</dbReference>
<keyword evidence="1" id="KW-0269">Exonuclease</keyword>
<evidence type="ECO:0000313" key="2">
    <source>
        <dbReference type="Proteomes" id="UP001314200"/>
    </source>
</evidence>
<comment type="caution">
    <text evidence="1">The sequence shown here is derived from an EMBL/GenBank/DDBJ whole genome shotgun (WGS) entry which is preliminary data.</text>
</comment>
<sequence length="215" mass="23871">MIKVSKFQEIKLQKPDPKAIVVYGEPMAGKTTFAGKANRPLFLSFDGNADNAGYNAVRPKSYQDVMDVIEQAPEAGYKTLVIDTAEDMANMLELEVLEKHNASSLKEAGDYGAGFGEFNKAFSNIINALTTSDLTVYYLLRANMDDEEGLVIVLKPKLFNIIGGYSDALIEINNKHEAKWKKRRYEWDDGKLPAPLNTVIDKNKKSAQALESMGL</sequence>
<dbReference type="RefSeq" id="WP_338347696.1">
    <property type="nucleotide sequence ID" value="NZ_CAUZLY010000003.1"/>
</dbReference>
<dbReference type="GO" id="GO:0004527">
    <property type="term" value="F:exonuclease activity"/>
    <property type="evidence" value="ECO:0007669"/>
    <property type="project" value="UniProtKB-KW"/>
</dbReference>
<accession>A0ABM9MQ62</accession>
<name>A0ABM9MQ62_9LACO</name>
<keyword evidence="1" id="KW-0540">Nuclease</keyword>
<reference evidence="1 2" key="1">
    <citation type="submission" date="2023-10" db="EMBL/GenBank/DDBJ databases">
        <authorList>
            <person name="Botero Cardona J."/>
        </authorList>
    </citation>
    <scope>NUCLEOTIDE SEQUENCE [LARGE SCALE GENOMIC DNA]</scope>
    <source>
        <strain evidence="1 2">R-82641</strain>
    </source>
</reference>
<dbReference type="EMBL" id="CAUZLY010000003">
    <property type="protein sequence ID" value="CAK1232193.1"/>
    <property type="molecule type" value="Genomic_DNA"/>
</dbReference>